<dbReference type="PROSITE" id="PS51257">
    <property type="entry name" value="PROKAR_LIPOPROTEIN"/>
    <property type="match status" value="1"/>
</dbReference>
<accession>A0ABT1T8C9</accession>
<name>A0ABT1T8C9_9SPHI</name>
<comment type="caution">
    <text evidence="1">The sequence shown here is derived from an EMBL/GenBank/DDBJ whole genome shotgun (WGS) entry which is preliminary data.</text>
</comment>
<evidence type="ECO:0000313" key="1">
    <source>
        <dbReference type="EMBL" id="MCQ6960635.1"/>
    </source>
</evidence>
<gene>
    <name evidence="1" type="ORF">NPE20_21835</name>
</gene>
<protein>
    <recommendedName>
        <fullName evidence="3">Lipoprotein</fullName>
    </recommendedName>
</protein>
<dbReference type="EMBL" id="JANHOH010000008">
    <property type="protein sequence ID" value="MCQ6960635.1"/>
    <property type="molecule type" value="Genomic_DNA"/>
</dbReference>
<sequence>MKYFRPWFALFALNLFFSGCHYINHMLEIHNGSKQKITVLHSNSITPSTTNNVAYYIADWTIINPDSTNTLTIGGKANAWHQYIEEGKDKKLYLFIFSVDTLKKYDDLYSMDQLSAMGKYLKVLKYSEPELIKMNWKVNYKEN</sequence>
<dbReference type="RefSeq" id="WP_256540814.1">
    <property type="nucleotide sequence ID" value="NZ_JANHOH010000008.1"/>
</dbReference>
<evidence type="ECO:0000313" key="2">
    <source>
        <dbReference type="Proteomes" id="UP001204376"/>
    </source>
</evidence>
<dbReference type="Proteomes" id="UP001204376">
    <property type="component" value="Unassembled WGS sequence"/>
</dbReference>
<reference evidence="1 2" key="1">
    <citation type="submission" date="2022-07" db="EMBL/GenBank/DDBJ databases">
        <title>Mucilaginibacter sp. JC4.</title>
        <authorList>
            <person name="Le V."/>
            <person name="Ko S.-R."/>
            <person name="Ahn C.-Y."/>
            <person name="Oh H.-M."/>
        </authorList>
    </citation>
    <scope>NUCLEOTIDE SEQUENCE [LARGE SCALE GENOMIC DNA]</scope>
    <source>
        <strain evidence="1 2">JC4</strain>
    </source>
</reference>
<evidence type="ECO:0008006" key="3">
    <source>
        <dbReference type="Google" id="ProtNLM"/>
    </source>
</evidence>
<organism evidence="1 2">
    <name type="scientific">Mucilaginibacter aquariorum</name>
    <dbReference type="NCBI Taxonomy" id="2967225"/>
    <lineage>
        <taxon>Bacteria</taxon>
        <taxon>Pseudomonadati</taxon>
        <taxon>Bacteroidota</taxon>
        <taxon>Sphingobacteriia</taxon>
        <taxon>Sphingobacteriales</taxon>
        <taxon>Sphingobacteriaceae</taxon>
        <taxon>Mucilaginibacter</taxon>
    </lineage>
</organism>
<keyword evidence="2" id="KW-1185">Reference proteome</keyword>
<proteinExistence type="predicted"/>